<evidence type="ECO:0000256" key="2">
    <source>
        <dbReference type="ARBA" id="ARBA00022448"/>
    </source>
</evidence>
<comment type="subcellular location">
    <subcellularLocation>
        <location evidence="1 10">Cell membrane</location>
        <topology evidence="1 10">Multi-pass membrane protein</topology>
    </subcellularLocation>
</comment>
<proteinExistence type="inferred from homology"/>
<keyword evidence="13" id="KW-1185">Reference proteome</keyword>
<keyword evidence="7 10" id="KW-1133">Transmembrane helix</keyword>
<evidence type="ECO:0000313" key="12">
    <source>
        <dbReference type="EMBL" id="SMC55723.1"/>
    </source>
</evidence>
<dbReference type="GO" id="GO:0015031">
    <property type="term" value="P:protein transport"/>
    <property type="evidence" value="ECO:0007669"/>
    <property type="project" value="UniProtKB-KW"/>
</dbReference>
<evidence type="ECO:0000256" key="6">
    <source>
        <dbReference type="ARBA" id="ARBA00022927"/>
    </source>
</evidence>
<keyword evidence="2 10" id="KW-0813">Transport</keyword>
<keyword evidence="8 10" id="KW-0472">Membrane</keyword>
<feature type="domain" description="ABC transmembrane type-1" evidence="11">
    <location>
        <begin position="127"/>
        <end position="336"/>
    </location>
</feature>
<protein>
    <submittedName>
        <fullName evidence="12">Oligopeptide transport system permease protein</fullName>
    </submittedName>
</protein>
<feature type="transmembrane region" description="Helical" evidence="10">
    <location>
        <begin position="66"/>
        <end position="87"/>
    </location>
</feature>
<dbReference type="CDD" id="cd06261">
    <property type="entry name" value="TM_PBP2"/>
    <property type="match status" value="1"/>
</dbReference>
<feature type="transmembrane region" description="Helical" evidence="10">
    <location>
        <begin position="318"/>
        <end position="339"/>
    </location>
</feature>
<dbReference type="GO" id="GO:0015833">
    <property type="term" value="P:peptide transport"/>
    <property type="evidence" value="ECO:0007669"/>
    <property type="project" value="UniProtKB-KW"/>
</dbReference>
<evidence type="ECO:0000256" key="7">
    <source>
        <dbReference type="ARBA" id="ARBA00022989"/>
    </source>
</evidence>
<dbReference type="Gene3D" id="1.10.3720.10">
    <property type="entry name" value="MetI-like"/>
    <property type="match status" value="1"/>
</dbReference>
<keyword evidence="3" id="KW-1003">Cell membrane</keyword>
<dbReference type="PANTHER" id="PTHR43386">
    <property type="entry name" value="OLIGOPEPTIDE TRANSPORT SYSTEM PERMEASE PROTEIN APPC"/>
    <property type="match status" value="1"/>
</dbReference>
<sequence>MRDAMSPGFGSLQPDMESILAMGQCPPFREDDFEPATQSEKETFIEVRKSMSYWQDAWRRLKKNKVAMVALGVIILFLLFAFVGPLFSPYSYEQQIRGAENLASSLAHPFGTDSLGRDLLVRVMYGSRISLAVGVIASLIVLVIGSIYGSVSGYLGGRVDDIMMRIVELIYSIPDVLVVLLLSTVLKVPLQQAFNSNNFFRFLSTLGPGLISIFIVFGMLYWVGMARILRGQILQLKQQEYVTAARALGANSSRIIRRHLLPNCIGQIIVTTMLQIPSAIFLESFLSFLGLGIAAPLASLGSLCSDALNGIYTYPMRLVFPAVILSILILAFNLFGDGLRDALDPRLKK</sequence>
<dbReference type="PROSITE" id="PS50928">
    <property type="entry name" value="ABC_TM1"/>
    <property type="match status" value="1"/>
</dbReference>
<keyword evidence="5" id="KW-0571">Peptide transport</keyword>
<feature type="transmembrane region" description="Helical" evidence="10">
    <location>
        <begin position="169"/>
        <end position="190"/>
    </location>
</feature>
<feature type="transmembrane region" description="Helical" evidence="10">
    <location>
        <begin position="210"/>
        <end position="229"/>
    </location>
</feature>
<dbReference type="Pfam" id="PF00528">
    <property type="entry name" value="BPD_transp_1"/>
    <property type="match status" value="1"/>
</dbReference>
<reference evidence="12 13" key="1">
    <citation type="submission" date="2017-04" db="EMBL/GenBank/DDBJ databases">
        <authorList>
            <person name="Afonso C.L."/>
            <person name="Miller P.J."/>
            <person name="Scott M.A."/>
            <person name="Spackman E."/>
            <person name="Goraichik I."/>
            <person name="Dimitrov K.M."/>
            <person name="Suarez D.L."/>
            <person name="Swayne D.E."/>
        </authorList>
    </citation>
    <scope>NUCLEOTIDE SEQUENCE [LARGE SCALE GENOMIC DNA]</scope>
    <source>
        <strain evidence="12 13">DSM 12816</strain>
    </source>
</reference>
<keyword evidence="6" id="KW-0653">Protein transport</keyword>
<evidence type="ECO:0000256" key="1">
    <source>
        <dbReference type="ARBA" id="ARBA00004651"/>
    </source>
</evidence>
<evidence type="ECO:0000256" key="5">
    <source>
        <dbReference type="ARBA" id="ARBA00022856"/>
    </source>
</evidence>
<dbReference type="Pfam" id="PF12911">
    <property type="entry name" value="OppC_N"/>
    <property type="match status" value="1"/>
</dbReference>
<gene>
    <name evidence="12" type="ORF">SAMN02745168_1491</name>
</gene>
<evidence type="ECO:0000256" key="9">
    <source>
        <dbReference type="ARBA" id="ARBA00024202"/>
    </source>
</evidence>
<keyword evidence="4 10" id="KW-0812">Transmembrane</keyword>
<organism evidence="12 13">
    <name type="scientific">Papillibacter cinnamivorans DSM 12816</name>
    <dbReference type="NCBI Taxonomy" id="1122930"/>
    <lineage>
        <taxon>Bacteria</taxon>
        <taxon>Bacillati</taxon>
        <taxon>Bacillota</taxon>
        <taxon>Clostridia</taxon>
        <taxon>Eubacteriales</taxon>
        <taxon>Oscillospiraceae</taxon>
        <taxon>Papillibacter</taxon>
    </lineage>
</organism>
<evidence type="ECO:0000256" key="3">
    <source>
        <dbReference type="ARBA" id="ARBA00022475"/>
    </source>
</evidence>
<evidence type="ECO:0000313" key="13">
    <source>
        <dbReference type="Proteomes" id="UP000192790"/>
    </source>
</evidence>
<evidence type="ECO:0000256" key="10">
    <source>
        <dbReference type="RuleBase" id="RU363032"/>
    </source>
</evidence>
<dbReference type="InterPro" id="IPR025966">
    <property type="entry name" value="OppC_N"/>
</dbReference>
<evidence type="ECO:0000256" key="4">
    <source>
        <dbReference type="ARBA" id="ARBA00022692"/>
    </source>
</evidence>
<feature type="transmembrane region" description="Helical" evidence="10">
    <location>
        <begin position="129"/>
        <end position="148"/>
    </location>
</feature>
<dbReference type="Proteomes" id="UP000192790">
    <property type="component" value="Unassembled WGS sequence"/>
</dbReference>
<dbReference type="SUPFAM" id="SSF161098">
    <property type="entry name" value="MetI-like"/>
    <property type="match status" value="1"/>
</dbReference>
<dbReference type="EMBL" id="FWXW01000003">
    <property type="protein sequence ID" value="SMC55723.1"/>
    <property type="molecule type" value="Genomic_DNA"/>
</dbReference>
<comment type="similarity">
    <text evidence="9">Belongs to the binding-protein-dependent transport system permease family. OppBC subfamily.</text>
</comment>
<dbReference type="STRING" id="1122930.SAMN02745168_1491"/>
<dbReference type="InterPro" id="IPR000515">
    <property type="entry name" value="MetI-like"/>
</dbReference>
<dbReference type="GO" id="GO:0055085">
    <property type="term" value="P:transmembrane transport"/>
    <property type="evidence" value="ECO:0007669"/>
    <property type="project" value="InterPro"/>
</dbReference>
<dbReference type="InterPro" id="IPR050366">
    <property type="entry name" value="BP-dependent_transpt_permease"/>
</dbReference>
<accession>A0A1W2A572</accession>
<dbReference type="AlphaFoldDB" id="A0A1W2A572"/>
<dbReference type="PANTHER" id="PTHR43386:SF24">
    <property type="entry name" value="OLIGOPEPTIDE TRANSPORT SYSTEM PERMEASE PROTEIN AMID"/>
    <property type="match status" value="1"/>
</dbReference>
<dbReference type="GO" id="GO:0005886">
    <property type="term" value="C:plasma membrane"/>
    <property type="evidence" value="ECO:0007669"/>
    <property type="project" value="UniProtKB-SubCell"/>
</dbReference>
<evidence type="ECO:0000256" key="8">
    <source>
        <dbReference type="ARBA" id="ARBA00023136"/>
    </source>
</evidence>
<evidence type="ECO:0000259" key="11">
    <source>
        <dbReference type="PROSITE" id="PS50928"/>
    </source>
</evidence>
<dbReference type="InterPro" id="IPR035906">
    <property type="entry name" value="MetI-like_sf"/>
</dbReference>
<feature type="transmembrane region" description="Helical" evidence="10">
    <location>
        <begin position="279"/>
        <end position="298"/>
    </location>
</feature>
<name>A0A1W2A572_9FIRM</name>